<dbReference type="AlphaFoldDB" id="A0A178INQ6"/>
<dbReference type="EMBL" id="LRRQ01000030">
    <property type="protein sequence ID" value="OAM91331.1"/>
    <property type="molecule type" value="Genomic_DNA"/>
</dbReference>
<dbReference type="Pfam" id="PF13801">
    <property type="entry name" value="Metal_resist"/>
    <property type="match status" value="1"/>
</dbReference>
<name>A0A178INQ6_9BACT</name>
<dbReference type="RefSeq" id="WP_068768910.1">
    <property type="nucleotide sequence ID" value="NZ_CP109796.1"/>
</dbReference>
<dbReference type="InterPro" id="IPR025961">
    <property type="entry name" value="Metal_resist"/>
</dbReference>
<protein>
    <recommendedName>
        <fullName evidence="3">Periplasmic heavy metal sensor</fullName>
    </recommendedName>
</protein>
<proteinExistence type="predicted"/>
<sequence length="152" mass="17084">MKKSIVILAVALTVGALGCLWYFHHLRAGAAPLDELSWLKKEFALDERQFAEIERLHQAYMPVCDAHCAAYLQAQRELAAALEGSTIFTPGMDRALETARRIETECQRSMLKHGYEVAAVMSPAQGARYLAMINARLRMTDHQGMTPHREAR</sequence>
<evidence type="ECO:0008006" key="3">
    <source>
        <dbReference type="Google" id="ProtNLM"/>
    </source>
</evidence>
<dbReference type="Proteomes" id="UP000078486">
    <property type="component" value="Unassembled WGS sequence"/>
</dbReference>
<dbReference type="STRING" id="1184151.AW736_03735"/>
<dbReference type="PROSITE" id="PS51257">
    <property type="entry name" value="PROKAR_LIPOPROTEIN"/>
    <property type="match status" value="1"/>
</dbReference>
<comment type="caution">
    <text evidence="1">The sequence shown here is derived from an EMBL/GenBank/DDBJ whole genome shotgun (WGS) entry which is preliminary data.</text>
</comment>
<dbReference type="Gene3D" id="1.20.120.1490">
    <property type="match status" value="1"/>
</dbReference>
<keyword evidence="2" id="KW-1185">Reference proteome</keyword>
<evidence type="ECO:0000313" key="2">
    <source>
        <dbReference type="Proteomes" id="UP000078486"/>
    </source>
</evidence>
<reference evidence="1 2" key="1">
    <citation type="submission" date="2016-01" db="EMBL/GenBank/DDBJ databases">
        <title>High potential of lignocellulose degradation of a new Verrucomicrobia species.</title>
        <authorList>
            <person name="Wang Y."/>
            <person name="Shi Y."/>
            <person name="Qiu Z."/>
            <person name="Liu S."/>
            <person name="Yang H."/>
        </authorList>
    </citation>
    <scope>NUCLEOTIDE SEQUENCE [LARGE SCALE GENOMIC DNA]</scope>
    <source>
        <strain evidence="1 2">TSB47</strain>
    </source>
</reference>
<accession>A0A178INQ6</accession>
<gene>
    <name evidence="1" type="ORF">AW736_03735</name>
</gene>
<organism evidence="1 2">
    <name type="scientific">Termitidicoccus mucosus</name>
    <dbReference type="NCBI Taxonomy" id="1184151"/>
    <lineage>
        <taxon>Bacteria</taxon>
        <taxon>Pseudomonadati</taxon>
        <taxon>Verrucomicrobiota</taxon>
        <taxon>Opitutia</taxon>
        <taxon>Opitutales</taxon>
        <taxon>Opitutaceae</taxon>
        <taxon>Termitidicoccus</taxon>
    </lineage>
</organism>
<evidence type="ECO:0000313" key="1">
    <source>
        <dbReference type="EMBL" id="OAM91331.1"/>
    </source>
</evidence>